<dbReference type="InterPro" id="IPR009769">
    <property type="entry name" value="EDR2_C"/>
</dbReference>
<gene>
    <name evidence="3" type="ORF">HXX76_013849</name>
</gene>
<dbReference type="PANTHER" id="PTHR12136:SF41">
    <property type="entry name" value="PLECKSTRIN HOMOLOGY (PH) AND LIPID-BINDING START DOMAINS-CONTAINING PROTEIN"/>
    <property type="match status" value="1"/>
</dbReference>
<evidence type="ECO:0000313" key="3">
    <source>
        <dbReference type="EMBL" id="KAG2425267.1"/>
    </source>
</evidence>
<keyword evidence="4" id="KW-1185">Reference proteome</keyword>
<dbReference type="OrthoDB" id="9970435at2759"/>
<organism evidence="3 4">
    <name type="scientific">Chlamydomonas incerta</name>
    <dbReference type="NCBI Taxonomy" id="51695"/>
    <lineage>
        <taxon>Eukaryota</taxon>
        <taxon>Viridiplantae</taxon>
        <taxon>Chlorophyta</taxon>
        <taxon>core chlorophytes</taxon>
        <taxon>Chlorophyceae</taxon>
        <taxon>CS clade</taxon>
        <taxon>Chlamydomonadales</taxon>
        <taxon>Chlamydomonadaceae</taxon>
        <taxon>Chlamydomonas</taxon>
    </lineage>
</organism>
<accession>A0A835SI07</accession>
<sequence length="264" mass="25775">MQCPGEGGTAAASNGGGGDGTQAFAFQAAGRQPSWSELSAASSPCAAGATAGGGAFGATAAAAPVAGELPRLLEGVVFKSTRVAGVVAHVAPWPPPAWQSRIAPAAAARAQAGSQGAGAARGRGSQAAAAAAPEPAPEPAAAAAAAAPAAGEQDTTPVILGKALKVSYHCTPTYIEVDIDISANSVANYVTGMVRGATSSLVVDLGIVLEGTAPWELLECLLGAFRVHRLNTASGASRLDYGRELPLLLPAAAAPFATAAVASD</sequence>
<dbReference type="PANTHER" id="PTHR12136">
    <property type="entry name" value="ENHANCED DISEASE RESISTANCE-RELATED"/>
    <property type="match status" value="1"/>
</dbReference>
<feature type="domain" description="Protein ENHANCED DISEASE RESISTANCE 2 C-terminal" evidence="2">
    <location>
        <begin position="151"/>
        <end position="230"/>
    </location>
</feature>
<dbReference type="Pfam" id="PF07059">
    <property type="entry name" value="EDR2_C"/>
    <property type="match status" value="1"/>
</dbReference>
<evidence type="ECO:0000259" key="2">
    <source>
        <dbReference type="Pfam" id="PF07059"/>
    </source>
</evidence>
<proteinExistence type="predicted"/>
<evidence type="ECO:0000313" key="4">
    <source>
        <dbReference type="Proteomes" id="UP000650467"/>
    </source>
</evidence>
<dbReference type="InterPro" id="IPR045096">
    <property type="entry name" value="EDR2-like"/>
</dbReference>
<feature type="region of interest" description="Disordered" evidence="1">
    <location>
        <begin position="113"/>
        <end position="148"/>
    </location>
</feature>
<feature type="region of interest" description="Disordered" evidence="1">
    <location>
        <begin position="1"/>
        <end position="30"/>
    </location>
</feature>
<feature type="compositionally biased region" description="Gly residues" evidence="1">
    <location>
        <begin position="1"/>
        <end position="20"/>
    </location>
</feature>
<comment type="caution">
    <text evidence="3">The sequence shown here is derived from an EMBL/GenBank/DDBJ whole genome shotgun (WGS) entry which is preliminary data.</text>
</comment>
<dbReference type="Proteomes" id="UP000650467">
    <property type="component" value="Unassembled WGS sequence"/>
</dbReference>
<dbReference type="EMBL" id="JAEHOC010000057">
    <property type="protein sequence ID" value="KAG2425267.1"/>
    <property type="molecule type" value="Genomic_DNA"/>
</dbReference>
<evidence type="ECO:0000256" key="1">
    <source>
        <dbReference type="SAM" id="MobiDB-lite"/>
    </source>
</evidence>
<protein>
    <recommendedName>
        <fullName evidence="2">Protein ENHANCED DISEASE RESISTANCE 2 C-terminal domain-containing protein</fullName>
    </recommendedName>
</protein>
<name>A0A835SI07_CHLIN</name>
<feature type="compositionally biased region" description="Low complexity" evidence="1">
    <location>
        <begin position="122"/>
        <end position="148"/>
    </location>
</feature>
<dbReference type="AlphaFoldDB" id="A0A835SI07"/>
<reference evidence="3" key="1">
    <citation type="journal article" date="2020" name="bioRxiv">
        <title>Comparative genomics of Chlamydomonas.</title>
        <authorList>
            <person name="Craig R.J."/>
            <person name="Hasan A.R."/>
            <person name="Ness R.W."/>
            <person name="Keightley P.D."/>
        </authorList>
    </citation>
    <scope>NUCLEOTIDE SEQUENCE</scope>
    <source>
        <strain evidence="3">SAG 7.73</strain>
    </source>
</reference>